<reference evidence="2" key="1">
    <citation type="journal article" date="2023" name="Nat. Plants">
        <title>Single-cell RNA sequencing provides a high-resolution roadmap for understanding the multicellular compartmentation of specialized metabolism.</title>
        <authorList>
            <person name="Sun S."/>
            <person name="Shen X."/>
            <person name="Li Y."/>
            <person name="Li Y."/>
            <person name="Wang S."/>
            <person name="Li R."/>
            <person name="Zhang H."/>
            <person name="Shen G."/>
            <person name="Guo B."/>
            <person name="Wei J."/>
            <person name="Xu J."/>
            <person name="St-Pierre B."/>
            <person name="Chen S."/>
            <person name="Sun C."/>
        </authorList>
    </citation>
    <scope>NUCLEOTIDE SEQUENCE [LARGE SCALE GENOMIC DNA]</scope>
</reference>
<protein>
    <submittedName>
        <fullName evidence="1">Uncharacterized protein</fullName>
    </submittedName>
</protein>
<organism evidence="1 2">
    <name type="scientific">Catharanthus roseus</name>
    <name type="common">Madagascar periwinkle</name>
    <name type="synonym">Vinca rosea</name>
    <dbReference type="NCBI Taxonomy" id="4058"/>
    <lineage>
        <taxon>Eukaryota</taxon>
        <taxon>Viridiplantae</taxon>
        <taxon>Streptophyta</taxon>
        <taxon>Embryophyta</taxon>
        <taxon>Tracheophyta</taxon>
        <taxon>Spermatophyta</taxon>
        <taxon>Magnoliopsida</taxon>
        <taxon>eudicotyledons</taxon>
        <taxon>Gunneridae</taxon>
        <taxon>Pentapetalae</taxon>
        <taxon>asterids</taxon>
        <taxon>lamiids</taxon>
        <taxon>Gentianales</taxon>
        <taxon>Apocynaceae</taxon>
        <taxon>Rauvolfioideae</taxon>
        <taxon>Vinceae</taxon>
        <taxon>Catharanthinae</taxon>
        <taxon>Catharanthus</taxon>
    </lineage>
</organism>
<accession>A0ACC0C740</accession>
<keyword evidence="2" id="KW-1185">Reference proteome</keyword>
<dbReference type="Proteomes" id="UP001060085">
    <property type="component" value="Linkage Group LG01"/>
</dbReference>
<gene>
    <name evidence="1" type="ORF">M9H77_01963</name>
</gene>
<comment type="caution">
    <text evidence="1">The sequence shown here is derived from an EMBL/GenBank/DDBJ whole genome shotgun (WGS) entry which is preliminary data.</text>
</comment>
<name>A0ACC0C740_CATRO</name>
<proteinExistence type="predicted"/>
<sequence length="130" mass="14716">MTVQKVESLFDYNDNCGSIFCLLTFSQKISESDVEGLDVSCRQTATAVAAVSVDELKKMSEGRESEKVRRLFRIMNRNVYLDPWQLIDLKIGFESSDCYVCSLISSKRWGLLEVANNLSIRAISDHNPNI</sequence>
<evidence type="ECO:0000313" key="2">
    <source>
        <dbReference type="Proteomes" id="UP001060085"/>
    </source>
</evidence>
<evidence type="ECO:0000313" key="1">
    <source>
        <dbReference type="EMBL" id="KAI5680736.1"/>
    </source>
</evidence>
<dbReference type="EMBL" id="CM044701">
    <property type="protein sequence ID" value="KAI5680736.1"/>
    <property type="molecule type" value="Genomic_DNA"/>
</dbReference>